<accession>A0A1G6SDV0</accession>
<keyword evidence="2" id="KW-1185">Reference proteome</keyword>
<dbReference type="PROSITE" id="PS51257">
    <property type="entry name" value="PROKAR_LIPOPROTEIN"/>
    <property type="match status" value="1"/>
</dbReference>
<proteinExistence type="predicted"/>
<dbReference type="EMBL" id="FMYP01000091">
    <property type="protein sequence ID" value="SDD14305.1"/>
    <property type="molecule type" value="Genomic_DNA"/>
</dbReference>
<evidence type="ECO:0000313" key="2">
    <source>
        <dbReference type="Proteomes" id="UP000199452"/>
    </source>
</evidence>
<gene>
    <name evidence="1" type="ORF">SAMN05216323_10918</name>
</gene>
<reference evidence="1 2" key="1">
    <citation type="submission" date="2016-09" db="EMBL/GenBank/DDBJ databases">
        <authorList>
            <person name="Capua I."/>
            <person name="De Benedictis P."/>
            <person name="Joannis T."/>
            <person name="Lombin L.H."/>
            <person name="Cattoli G."/>
        </authorList>
    </citation>
    <scope>NUCLEOTIDE SEQUENCE [LARGE SCALE GENOMIC DNA]</scope>
    <source>
        <strain evidence="1 2">A7P-90m</strain>
    </source>
</reference>
<evidence type="ECO:0008006" key="3">
    <source>
        <dbReference type="Google" id="ProtNLM"/>
    </source>
</evidence>
<evidence type="ECO:0000313" key="1">
    <source>
        <dbReference type="EMBL" id="SDD14305.1"/>
    </source>
</evidence>
<dbReference type="Proteomes" id="UP000199452">
    <property type="component" value="Unassembled WGS sequence"/>
</dbReference>
<sequence>MKTWKNIPWKILLILISVGFVSSCASRKNIILLQDPGSKEASTVFPNTLNPQVDC</sequence>
<organism evidence="1 2">
    <name type="scientific">Williamwhitmania taraxaci</name>
    <dbReference type="NCBI Taxonomy" id="1640674"/>
    <lineage>
        <taxon>Bacteria</taxon>
        <taxon>Pseudomonadati</taxon>
        <taxon>Bacteroidota</taxon>
        <taxon>Bacteroidia</taxon>
        <taxon>Bacteroidales</taxon>
        <taxon>Williamwhitmaniaceae</taxon>
        <taxon>Williamwhitmania</taxon>
    </lineage>
</organism>
<protein>
    <recommendedName>
        <fullName evidence="3">Lipoprotein</fullName>
    </recommendedName>
</protein>
<dbReference type="AlphaFoldDB" id="A0A1G6SDV0"/>
<dbReference type="RefSeq" id="WP_170830171.1">
    <property type="nucleotide sequence ID" value="NZ_FMYP01000091.1"/>
</dbReference>
<name>A0A1G6SDV0_9BACT</name>